<protein>
    <submittedName>
        <fullName evidence="2">Lgt2</fullName>
    </submittedName>
</protein>
<sequence length="247" mass="28680">MKIQHRVISLSTATKRRQDIKREFEREGLTFSFFDAVRGSELNLTEFRALDTPYERELSAGEVGCYLSHISVLREFIDSDYDFLAVYEDDICLKNNYAHRVNNILSGLDEKCFDILLVGYRNEYLSFWGSNRFNGVLLKRFCDYGWGAHSYVVTKTSAQKILSHFSFPLLPYDCITGGYTKKYANWKNVLLKIYATPNKLVELHEVNSESSTIEDREDLRSNAKGRLLKPIVNIVKALKPLSRYHYE</sequence>
<accession>A0A5Q5AWW3</accession>
<organism evidence="2">
    <name type="scientific">Vibrio parahaemolyticus</name>
    <dbReference type="NCBI Taxonomy" id="670"/>
    <lineage>
        <taxon>Bacteria</taxon>
        <taxon>Pseudomonadati</taxon>
        <taxon>Pseudomonadota</taxon>
        <taxon>Gammaproteobacteria</taxon>
        <taxon>Vibrionales</taxon>
        <taxon>Vibrionaceae</taxon>
        <taxon>Vibrio</taxon>
    </lineage>
</organism>
<feature type="domain" description="Glycosyl transferase family 25" evidence="1">
    <location>
        <begin position="7"/>
        <end position="175"/>
    </location>
</feature>
<name>A0A5Q5AWW3_VIBPH</name>
<dbReference type="Pfam" id="PF01755">
    <property type="entry name" value="Glyco_transf_25"/>
    <property type="match status" value="1"/>
</dbReference>
<dbReference type="InterPro" id="IPR002654">
    <property type="entry name" value="Glyco_trans_25"/>
</dbReference>
<dbReference type="EMBL" id="MK455080">
    <property type="protein sequence ID" value="QEQ70673.1"/>
    <property type="molecule type" value="Genomic_DNA"/>
</dbReference>
<evidence type="ECO:0000259" key="1">
    <source>
        <dbReference type="Pfam" id="PF01755"/>
    </source>
</evidence>
<dbReference type="AlphaFoldDB" id="A0A5Q5AWW3"/>
<reference evidence="2" key="1">
    <citation type="journal article" date="2019" name="Int. J. Food Microbiol.">
        <title>Developing a novel molecular serotyping system based on capsular polysaccharide synthesis gene clusters of Vibrio parahaemolyticus.</title>
        <authorList>
            <person name="Pang Y."/>
            <person name="Guo X."/>
            <person name="Tian X."/>
            <person name="Liu F."/>
            <person name="Wang L."/>
            <person name="Wu J."/>
            <person name="Zhang S."/>
            <person name="Li S."/>
            <person name="Liu B."/>
        </authorList>
    </citation>
    <scope>NUCLEOTIDE SEQUENCE</scope>
    <source>
        <strain evidence="2">G2927</strain>
    </source>
</reference>
<evidence type="ECO:0000313" key="2">
    <source>
        <dbReference type="EMBL" id="QEQ70673.1"/>
    </source>
</evidence>
<proteinExistence type="predicted"/>
<dbReference type="CDD" id="cd06532">
    <property type="entry name" value="Glyco_transf_25"/>
    <property type="match status" value="1"/>
</dbReference>